<evidence type="ECO:0000313" key="7">
    <source>
        <dbReference type="Proteomes" id="UP000317316"/>
    </source>
</evidence>
<keyword evidence="4" id="KW-0233">DNA recombination</keyword>
<evidence type="ECO:0000313" key="6">
    <source>
        <dbReference type="EMBL" id="TQR11434.1"/>
    </source>
</evidence>
<sequence length="384" mass="44721">MAHIRKRGKTYSYAIDVGKDPLTGKRKQINKGGFIRKKDAEAAARKIELLLDENRYIVQSKEVFSEYIQYWFENYYQTRIKQASAINLKYIIEKQLICENPFANKEIAKITTMDIDHFYNLKLKEGYGTSYIRKLHQLLRQALSQAVKWKKIAINPVEDAAPPSVKYEEMSIWSFDAIQTFLHNCKGERHYLTFLLAIYTGMRRGEILGLQWSDIDFDKKVIHVIRSLSYVPKSGNVFTTLKTKNAKRQVPIPEFVLNELRIQKKRIEKWKELVGPMFEDQDLVICTNTGTSQDPRNVLRVMKRIVSNTKIPKIRFHDIRHTHASILISEGVDIVKISKRLGHANPKITLEFYAHLLPNEDNDIADIFHDAIQNKDKENEKGLE</sequence>
<dbReference type="PANTHER" id="PTHR30349:SF64">
    <property type="entry name" value="PROPHAGE INTEGRASE INTD-RELATED"/>
    <property type="match status" value="1"/>
</dbReference>
<dbReference type="InterPro" id="IPR011010">
    <property type="entry name" value="DNA_brk_join_enz"/>
</dbReference>
<dbReference type="InterPro" id="IPR002104">
    <property type="entry name" value="Integrase_catalytic"/>
</dbReference>
<dbReference type="InterPro" id="IPR028259">
    <property type="entry name" value="AP2-like_int_N"/>
</dbReference>
<dbReference type="RefSeq" id="WP_142539878.1">
    <property type="nucleotide sequence ID" value="NZ_BMIE01000007.1"/>
</dbReference>
<dbReference type="GO" id="GO:0015074">
    <property type="term" value="P:DNA integration"/>
    <property type="evidence" value="ECO:0007669"/>
    <property type="project" value="UniProtKB-KW"/>
</dbReference>
<evidence type="ECO:0000256" key="4">
    <source>
        <dbReference type="ARBA" id="ARBA00023172"/>
    </source>
</evidence>
<dbReference type="Pfam" id="PF00589">
    <property type="entry name" value="Phage_integrase"/>
    <property type="match status" value="1"/>
</dbReference>
<dbReference type="EMBL" id="VDGH01000009">
    <property type="protein sequence ID" value="TQR11434.1"/>
    <property type="molecule type" value="Genomic_DNA"/>
</dbReference>
<accession>A0A544T1V0</accession>
<evidence type="ECO:0000256" key="3">
    <source>
        <dbReference type="ARBA" id="ARBA00023125"/>
    </source>
</evidence>
<dbReference type="GO" id="GO:0006310">
    <property type="term" value="P:DNA recombination"/>
    <property type="evidence" value="ECO:0007669"/>
    <property type="project" value="UniProtKB-KW"/>
</dbReference>
<dbReference type="GO" id="GO:0003677">
    <property type="term" value="F:DNA binding"/>
    <property type="evidence" value="ECO:0007669"/>
    <property type="project" value="UniProtKB-KW"/>
</dbReference>
<comment type="caution">
    <text evidence="6">The sequence shown here is derived from an EMBL/GenBank/DDBJ whole genome shotgun (WGS) entry which is preliminary data.</text>
</comment>
<evidence type="ECO:0000259" key="5">
    <source>
        <dbReference type="PROSITE" id="PS51898"/>
    </source>
</evidence>
<dbReference type="Gene3D" id="1.10.443.10">
    <property type="entry name" value="Intergrase catalytic core"/>
    <property type="match status" value="1"/>
</dbReference>
<dbReference type="Pfam" id="PF14657">
    <property type="entry name" value="Arm-DNA-bind_4"/>
    <property type="match status" value="1"/>
</dbReference>
<dbReference type="PANTHER" id="PTHR30349">
    <property type="entry name" value="PHAGE INTEGRASE-RELATED"/>
    <property type="match status" value="1"/>
</dbReference>
<dbReference type="Gene3D" id="1.10.150.130">
    <property type="match status" value="1"/>
</dbReference>
<organism evidence="6 7">
    <name type="scientific">Psychrobacillus lasiicapitis</name>
    <dbReference type="NCBI Taxonomy" id="1636719"/>
    <lineage>
        <taxon>Bacteria</taxon>
        <taxon>Bacillati</taxon>
        <taxon>Bacillota</taxon>
        <taxon>Bacilli</taxon>
        <taxon>Bacillales</taxon>
        <taxon>Bacillaceae</taxon>
        <taxon>Psychrobacillus</taxon>
    </lineage>
</organism>
<evidence type="ECO:0000256" key="1">
    <source>
        <dbReference type="ARBA" id="ARBA00008857"/>
    </source>
</evidence>
<dbReference type="Proteomes" id="UP000317316">
    <property type="component" value="Unassembled WGS sequence"/>
</dbReference>
<dbReference type="SUPFAM" id="SSF56349">
    <property type="entry name" value="DNA breaking-rejoining enzymes"/>
    <property type="match status" value="1"/>
</dbReference>
<dbReference type="OrthoDB" id="9803188at2"/>
<dbReference type="InterPro" id="IPR004107">
    <property type="entry name" value="Integrase_SAM-like_N"/>
</dbReference>
<name>A0A544T1V0_9BACI</name>
<protein>
    <submittedName>
        <fullName evidence="6">Site-specific integrase</fullName>
    </submittedName>
</protein>
<proteinExistence type="inferred from homology"/>
<dbReference type="InterPro" id="IPR013762">
    <property type="entry name" value="Integrase-like_cat_sf"/>
</dbReference>
<dbReference type="InterPro" id="IPR050090">
    <property type="entry name" value="Tyrosine_recombinase_XerCD"/>
</dbReference>
<gene>
    <name evidence="6" type="ORF">FG382_15940</name>
</gene>
<reference evidence="6 7" key="1">
    <citation type="submission" date="2019-05" db="EMBL/GenBank/DDBJ databases">
        <title>Psychrobacillus vulpis sp. nov., a new species isolated from feces of a red fox that inhabits in The Tablas de Daimiel Natural Park, Albacete, Spain.</title>
        <authorList>
            <person name="Rodriguez M."/>
            <person name="Reina J.C."/>
            <person name="Bejar V."/>
            <person name="Llamas I."/>
        </authorList>
    </citation>
    <scope>NUCLEOTIDE SEQUENCE [LARGE SCALE GENOMIC DNA]</scope>
    <source>
        <strain evidence="6 7">NEAU-3TGS17</strain>
    </source>
</reference>
<dbReference type="InterPro" id="IPR010998">
    <property type="entry name" value="Integrase_recombinase_N"/>
</dbReference>
<keyword evidence="2" id="KW-0229">DNA integration</keyword>
<comment type="similarity">
    <text evidence="1">Belongs to the 'phage' integrase family.</text>
</comment>
<evidence type="ECO:0000256" key="2">
    <source>
        <dbReference type="ARBA" id="ARBA00022908"/>
    </source>
</evidence>
<dbReference type="Pfam" id="PF14659">
    <property type="entry name" value="Phage_int_SAM_3"/>
    <property type="match status" value="1"/>
</dbReference>
<feature type="domain" description="Tyr recombinase" evidence="5">
    <location>
        <begin position="168"/>
        <end position="366"/>
    </location>
</feature>
<dbReference type="CDD" id="cd01189">
    <property type="entry name" value="INT_ICEBs1_C_like"/>
    <property type="match status" value="1"/>
</dbReference>
<keyword evidence="3" id="KW-0238">DNA-binding</keyword>
<dbReference type="AlphaFoldDB" id="A0A544T1V0"/>
<dbReference type="PROSITE" id="PS51898">
    <property type="entry name" value="TYR_RECOMBINASE"/>
    <property type="match status" value="1"/>
</dbReference>
<keyword evidence="7" id="KW-1185">Reference proteome</keyword>